<feature type="transmembrane region" description="Helical" evidence="5">
    <location>
        <begin position="46"/>
        <end position="70"/>
    </location>
</feature>
<comment type="caution">
    <text evidence="6">The sequence shown here is derived from an EMBL/GenBank/DDBJ whole genome shotgun (WGS) entry which is preliminary data.</text>
</comment>
<protein>
    <submittedName>
        <fullName evidence="6">Uncharacterized protein</fullName>
    </submittedName>
</protein>
<evidence type="ECO:0000256" key="1">
    <source>
        <dbReference type="ARBA" id="ARBA00004141"/>
    </source>
</evidence>
<evidence type="ECO:0000256" key="3">
    <source>
        <dbReference type="ARBA" id="ARBA00022989"/>
    </source>
</evidence>
<accession>A0AA36GYX9</accession>
<dbReference type="Proteomes" id="UP001176961">
    <property type="component" value="Unassembled WGS sequence"/>
</dbReference>
<reference evidence="6" key="1">
    <citation type="submission" date="2023-07" db="EMBL/GenBank/DDBJ databases">
        <authorList>
            <consortium name="CYATHOMIX"/>
        </authorList>
    </citation>
    <scope>NUCLEOTIDE SEQUENCE</scope>
    <source>
        <strain evidence="6">N/A</strain>
    </source>
</reference>
<evidence type="ECO:0000256" key="2">
    <source>
        <dbReference type="ARBA" id="ARBA00022692"/>
    </source>
</evidence>
<dbReference type="SMART" id="SM01417">
    <property type="entry name" value="Solute_trans_a"/>
    <property type="match status" value="1"/>
</dbReference>
<dbReference type="Pfam" id="PF03619">
    <property type="entry name" value="Solute_trans_a"/>
    <property type="match status" value="1"/>
</dbReference>
<gene>
    <name evidence="6" type="ORF">CYNAS_LOCUS12877</name>
</gene>
<dbReference type="EMBL" id="CATQJL010000305">
    <property type="protein sequence ID" value="CAJ0600894.1"/>
    <property type="molecule type" value="Genomic_DNA"/>
</dbReference>
<keyword evidence="2 5" id="KW-0812">Transmembrane</keyword>
<feature type="transmembrane region" description="Helical" evidence="5">
    <location>
        <begin position="211"/>
        <end position="231"/>
    </location>
</feature>
<evidence type="ECO:0000256" key="5">
    <source>
        <dbReference type="SAM" id="Phobius"/>
    </source>
</evidence>
<evidence type="ECO:0000313" key="6">
    <source>
        <dbReference type="EMBL" id="CAJ0600894.1"/>
    </source>
</evidence>
<feature type="transmembrane region" description="Helical" evidence="5">
    <location>
        <begin position="114"/>
        <end position="134"/>
    </location>
</feature>
<evidence type="ECO:0000313" key="7">
    <source>
        <dbReference type="Proteomes" id="UP001176961"/>
    </source>
</evidence>
<dbReference type="InterPro" id="IPR005178">
    <property type="entry name" value="Ostalpha/TMEM184C"/>
</dbReference>
<organism evidence="6 7">
    <name type="scientific">Cylicocyclus nassatus</name>
    <name type="common">Nematode worm</name>
    <dbReference type="NCBI Taxonomy" id="53992"/>
    <lineage>
        <taxon>Eukaryota</taxon>
        <taxon>Metazoa</taxon>
        <taxon>Ecdysozoa</taxon>
        <taxon>Nematoda</taxon>
        <taxon>Chromadorea</taxon>
        <taxon>Rhabditida</taxon>
        <taxon>Rhabditina</taxon>
        <taxon>Rhabditomorpha</taxon>
        <taxon>Strongyloidea</taxon>
        <taxon>Strongylidae</taxon>
        <taxon>Cylicocyclus</taxon>
    </lineage>
</organism>
<keyword evidence="3 5" id="KW-1133">Transmembrane helix</keyword>
<comment type="subcellular location">
    <subcellularLocation>
        <location evidence="1">Membrane</location>
        <topology evidence="1">Multi-pass membrane protein</topology>
    </subcellularLocation>
</comment>
<dbReference type="PANTHER" id="PTHR23423">
    <property type="entry name" value="ORGANIC SOLUTE TRANSPORTER-RELATED"/>
    <property type="match status" value="1"/>
</dbReference>
<proteinExistence type="predicted"/>
<evidence type="ECO:0000256" key="4">
    <source>
        <dbReference type="ARBA" id="ARBA00023136"/>
    </source>
</evidence>
<feature type="transmembrane region" description="Helical" evidence="5">
    <location>
        <begin position="82"/>
        <end position="102"/>
    </location>
</feature>
<name>A0AA36GYX9_CYLNA</name>
<dbReference type="GO" id="GO:0016020">
    <property type="term" value="C:membrane"/>
    <property type="evidence" value="ECO:0007669"/>
    <property type="project" value="UniProtKB-SubCell"/>
</dbReference>
<keyword evidence="7" id="KW-1185">Reference proteome</keyword>
<sequence length="365" mass="42958">MAFDKAAGFRYELERIYKRFLNNEDSELDIPAAGEMLRELDWLHKLMLYSSIVPCVIVCLLGLFHVYFFMMYTSNEEIRSGMYYLVMMPPVTVATSLMAMFIPRSAGFLSAVTTTYYMICMFMIVQLMFDMYGCRRALARYLKRNRIKIKLAVPPYASYCTCLPEIRPRLRNILNIEACILQTVIVRIVLQILELIAYFELRHRHHVFFTISNLVNIISMYISLYFAYVLIEVAKDRLEPYRFALLFKIQDSIMSLPAHQKLILDLVVALDWIKNVKNLPASNVAMFYLNFLLIWEFLLVSLFSTYAFEPDKTKLFDVLYRKQDEEEDLKTASIQQEEFLNSVLSESCEEIQPPARRTRSYLKFH</sequence>
<dbReference type="AlphaFoldDB" id="A0AA36GYX9"/>
<feature type="transmembrane region" description="Helical" evidence="5">
    <location>
        <begin position="285"/>
        <end position="308"/>
    </location>
</feature>
<keyword evidence="4 5" id="KW-0472">Membrane</keyword>